<keyword evidence="3" id="KW-1185">Reference proteome</keyword>
<feature type="compositionally biased region" description="Basic residues" evidence="1">
    <location>
        <begin position="320"/>
        <end position="333"/>
    </location>
</feature>
<feature type="compositionally biased region" description="Low complexity" evidence="1">
    <location>
        <begin position="305"/>
        <end position="314"/>
    </location>
</feature>
<comment type="caution">
    <text evidence="2">The sequence shown here is derived from an EMBL/GenBank/DDBJ whole genome shotgun (WGS) entry which is preliminary data.</text>
</comment>
<gene>
    <name evidence="2" type="ORF">WKI68_25760</name>
</gene>
<name>A0ABU8U8I9_9ACTN</name>
<feature type="region of interest" description="Disordered" evidence="1">
    <location>
        <begin position="299"/>
        <end position="352"/>
    </location>
</feature>
<accession>A0ABU8U8I9</accession>
<dbReference type="Pfam" id="PF13432">
    <property type="entry name" value="TPR_16"/>
    <property type="match status" value="2"/>
</dbReference>
<sequence length="352" mass="37753">MEVSAGLDRDEEVADLLAARFAPGRACVHCGSPECGQRSYEPHNAVALLAAVRERQGRTDEAIEVLRTHEIVSVNGVDPLAALLARHDRMDELRAYAATEPLEDAARLLAELLEARGDVPGAVEVYRPLVADGSPHAAVRLAELLARHGRGDEAVEVLRTLPAAHGGHEDWILDPLARLYVAQGRAEEGLAHFAAIEDPAGCEEWDLLRLRADLLAACGFVEQAVEELRAHPEGGSPYAAEQVARLLSGAGRLEEAVAVLDPDAPDHREDLGALLMRLGRVGEAVAVLRKPLPAVLFEPVGYSDSPPSSAQRSGAAGGSRRARRIAVSRRRIPRPPPGRRPGSRSLPPPRGR</sequence>
<organism evidence="2 3">
    <name type="scientific">Streptomyces caledonius</name>
    <dbReference type="NCBI Taxonomy" id="3134107"/>
    <lineage>
        <taxon>Bacteria</taxon>
        <taxon>Bacillati</taxon>
        <taxon>Actinomycetota</taxon>
        <taxon>Actinomycetes</taxon>
        <taxon>Kitasatosporales</taxon>
        <taxon>Streptomycetaceae</taxon>
        <taxon>Streptomyces</taxon>
    </lineage>
</organism>
<dbReference type="InterPro" id="IPR011717">
    <property type="entry name" value="TPR-4"/>
</dbReference>
<dbReference type="Gene3D" id="1.25.40.10">
    <property type="entry name" value="Tetratricopeptide repeat domain"/>
    <property type="match status" value="2"/>
</dbReference>
<reference evidence="2 3" key="1">
    <citation type="submission" date="2024-03" db="EMBL/GenBank/DDBJ databases">
        <title>Novel Streptomyces species of biotechnological and ecological value are a feature of Machair soil.</title>
        <authorList>
            <person name="Prole J.R."/>
            <person name="Goodfellow M."/>
            <person name="Allenby N."/>
            <person name="Ward A.C."/>
        </authorList>
    </citation>
    <scope>NUCLEOTIDE SEQUENCE [LARGE SCALE GENOMIC DNA]</scope>
    <source>
        <strain evidence="2 3">MS1.HAVA.3</strain>
    </source>
</reference>
<dbReference type="Pfam" id="PF07721">
    <property type="entry name" value="TPR_4"/>
    <property type="match status" value="1"/>
</dbReference>
<dbReference type="SUPFAM" id="SSF48452">
    <property type="entry name" value="TPR-like"/>
    <property type="match status" value="1"/>
</dbReference>
<dbReference type="EMBL" id="JBBKAM010000002">
    <property type="protein sequence ID" value="MEJ8643851.1"/>
    <property type="molecule type" value="Genomic_DNA"/>
</dbReference>
<dbReference type="InterPro" id="IPR011990">
    <property type="entry name" value="TPR-like_helical_dom_sf"/>
</dbReference>
<protein>
    <submittedName>
        <fullName evidence="2">Tetratricopeptide repeat protein</fullName>
    </submittedName>
</protein>
<evidence type="ECO:0000313" key="2">
    <source>
        <dbReference type="EMBL" id="MEJ8643851.1"/>
    </source>
</evidence>
<dbReference type="Proteomes" id="UP001382904">
    <property type="component" value="Unassembled WGS sequence"/>
</dbReference>
<evidence type="ECO:0000313" key="3">
    <source>
        <dbReference type="Proteomes" id="UP001382904"/>
    </source>
</evidence>
<evidence type="ECO:0000256" key="1">
    <source>
        <dbReference type="SAM" id="MobiDB-lite"/>
    </source>
</evidence>
<proteinExistence type="predicted"/>